<gene>
    <name evidence="3" type="primary">LOC118477744</name>
</gene>
<proteinExistence type="predicted"/>
<dbReference type="GeneID" id="118477744"/>
<evidence type="ECO:0000313" key="3">
    <source>
        <dbReference type="RefSeq" id="XP_035825874.1"/>
    </source>
</evidence>
<dbReference type="InterPro" id="IPR002913">
    <property type="entry name" value="START_lipid-bd_dom"/>
</dbReference>
<dbReference type="PANTHER" id="PTHR46121:SF4">
    <property type="entry name" value="STEROIDOGENIC ACUTE REGULATORY PROTEIN-LIKE"/>
    <property type="match status" value="1"/>
</dbReference>
<sequence>MVDDNTDILYNIAAEVAGGVITSRDFVSLRTWGQREGMYISAGMGVNHPDKPPQKAYVRGKNGVGGWVYKPVEGEPNKCLFLWFMNTDIGGWFPQRLIDVNMAKVLMDFNRDLQAHVRELKSSRSEP</sequence>
<dbReference type="InterPro" id="IPR000799">
    <property type="entry name" value="StAR-like"/>
</dbReference>
<dbReference type="InterPro" id="IPR051869">
    <property type="entry name" value="STARD3"/>
</dbReference>
<dbReference type="InterPro" id="IPR023393">
    <property type="entry name" value="START-like_dom_sf"/>
</dbReference>
<organism evidence="2 3">
    <name type="scientific">Aplysia californica</name>
    <name type="common">California sea hare</name>
    <dbReference type="NCBI Taxonomy" id="6500"/>
    <lineage>
        <taxon>Eukaryota</taxon>
        <taxon>Metazoa</taxon>
        <taxon>Spiralia</taxon>
        <taxon>Lophotrochozoa</taxon>
        <taxon>Mollusca</taxon>
        <taxon>Gastropoda</taxon>
        <taxon>Heterobranchia</taxon>
        <taxon>Euthyneura</taxon>
        <taxon>Tectipleura</taxon>
        <taxon>Aplysiida</taxon>
        <taxon>Aplysioidea</taxon>
        <taxon>Aplysiidae</taxon>
        <taxon>Aplysia</taxon>
    </lineage>
</organism>
<reference evidence="3" key="1">
    <citation type="submission" date="2025-08" db="UniProtKB">
        <authorList>
            <consortium name="RefSeq"/>
        </authorList>
    </citation>
    <scope>IDENTIFICATION</scope>
</reference>
<keyword evidence="2" id="KW-1185">Reference proteome</keyword>
<name>A0ABM1VTY2_APLCA</name>
<dbReference type="PRINTS" id="PR00978">
    <property type="entry name" value="STARPROTEIN"/>
</dbReference>
<dbReference type="SUPFAM" id="SSF55961">
    <property type="entry name" value="Bet v1-like"/>
    <property type="match status" value="1"/>
</dbReference>
<dbReference type="Proteomes" id="UP000694888">
    <property type="component" value="Unplaced"/>
</dbReference>
<dbReference type="PANTHER" id="PTHR46121">
    <property type="entry name" value="STEROIDOGENIC ACUTE REGULATORY PROTEIN-LIKE"/>
    <property type="match status" value="1"/>
</dbReference>
<accession>A0ABM1VTY2</accession>
<feature type="domain" description="START" evidence="1">
    <location>
        <begin position="1"/>
        <end position="122"/>
    </location>
</feature>
<evidence type="ECO:0000313" key="2">
    <source>
        <dbReference type="Proteomes" id="UP000694888"/>
    </source>
</evidence>
<protein>
    <submittedName>
        <fullName evidence="3">StAR-related lipid transfer protein 3-like</fullName>
    </submittedName>
</protein>
<dbReference type="Pfam" id="PF01852">
    <property type="entry name" value="START"/>
    <property type="match status" value="1"/>
</dbReference>
<dbReference type="RefSeq" id="XP_035825874.1">
    <property type="nucleotide sequence ID" value="XM_035969981.1"/>
</dbReference>
<evidence type="ECO:0000259" key="1">
    <source>
        <dbReference type="PROSITE" id="PS50848"/>
    </source>
</evidence>
<dbReference type="Gene3D" id="3.30.530.20">
    <property type="match status" value="1"/>
</dbReference>
<dbReference type="PROSITE" id="PS50848">
    <property type="entry name" value="START"/>
    <property type="match status" value="1"/>
</dbReference>